<dbReference type="EMBL" id="BGPR01061562">
    <property type="protein sequence ID" value="GBO37216.1"/>
    <property type="molecule type" value="Genomic_DNA"/>
</dbReference>
<comment type="caution">
    <text evidence="1">The sequence shown here is derived from an EMBL/GenBank/DDBJ whole genome shotgun (WGS) entry which is preliminary data.</text>
</comment>
<evidence type="ECO:0000313" key="2">
    <source>
        <dbReference type="Proteomes" id="UP000499080"/>
    </source>
</evidence>
<organism evidence="1 2">
    <name type="scientific">Araneus ventricosus</name>
    <name type="common">Orbweaver spider</name>
    <name type="synonym">Epeira ventricosa</name>
    <dbReference type="NCBI Taxonomy" id="182803"/>
    <lineage>
        <taxon>Eukaryota</taxon>
        <taxon>Metazoa</taxon>
        <taxon>Ecdysozoa</taxon>
        <taxon>Arthropoda</taxon>
        <taxon>Chelicerata</taxon>
        <taxon>Arachnida</taxon>
        <taxon>Araneae</taxon>
        <taxon>Araneomorphae</taxon>
        <taxon>Entelegynae</taxon>
        <taxon>Araneoidea</taxon>
        <taxon>Araneidae</taxon>
        <taxon>Araneus</taxon>
    </lineage>
</organism>
<dbReference type="Proteomes" id="UP000499080">
    <property type="component" value="Unassembled WGS sequence"/>
</dbReference>
<reference evidence="1 2" key="1">
    <citation type="journal article" date="2019" name="Sci. Rep.">
        <title>Orb-weaving spider Araneus ventricosus genome elucidates the spidroin gene catalogue.</title>
        <authorList>
            <person name="Kono N."/>
            <person name="Nakamura H."/>
            <person name="Ohtoshi R."/>
            <person name="Moran D.A.P."/>
            <person name="Shinohara A."/>
            <person name="Yoshida Y."/>
            <person name="Fujiwara M."/>
            <person name="Mori M."/>
            <person name="Tomita M."/>
            <person name="Arakawa K."/>
        </authorList>
    </citation>
    <scope>NUCLEOTIDE SEQUENCE [LARGE SCALE GENOMIC DNA]</scope>
</reference>
<dbReference type="AlphaFoldDB" id="A0A4Y2WKN9"/>
<gene>
    <name evidence="1" type="ORF">AVEN_192321_1</name>
</gene>
<proteinExistence type="predicted"/>
<name>A0A4Y2WKN9_ARAVE</name>
<accession>A0A4Y2WKN9</accession>
<keyword evidence="2" id="KW-1185">Reference proteome</keyword>
<protein>
    <submittedName>
        <fullName evidence="1">Uncharacterized protein</fullName>
    </submittedName>
</protein>
<evidence type="ECO:0000313" key="1">
    <source>
        <dbReference type="EMBL" id="GBO37216.1"/>
    </source>
</evidence>
<sequence>MLEFLRTFNFSNPFEGRCRHSFPQMSSCSSDHMVNPCGRCRHSTPSNVALSSVTMWLTFTSMPPIQCLSDVIRSFRIMVNLTCRCRHSALSNVALVI</sequence>